<evidence type="ECO:0008006" key="4">
    <source>
        <dbReference type="Google" id="ProtNLM"/>
    </source>
</evidence>
<dbReference type="EMBL" id="BTCL01000004">
    <property type="protein sequence ID" value="GMK44588.1"/>
    <property type="molecule type" value="Genomic_DNA"/>
</dbReference>
<reference evidence="2 3" key="1">
    <citation type="submission" date="2023-05" db="EMBL/GenBank/DDBJ databases">
        <title>Draft genome of Paenibacillus sp. CCS26.</title>
        <authorList>
            <person name="Akita H."/>
            <person name="Shinto Y."/>
            <person name="Kimura Z."/>
        </authorList>
    </citation>
    <scope>NUCLEOTIDE SEQUENCE [LARGE SCALE GENOMIC DNA]</scope>
    <source>
        <strain evidence="2 3">CCS26</strain>
    </source>
</reference>
<dbReference type="Proteomes" id="UP001285921">
    <property type="component" value="Unassembled WGS sequence"/>
</dbReference>
<keyword evidence="3" id="KW-1185">Reference proteome</keyword>
<name>A0ABQ6NJ60_9BACL</name>
<dbReference type="RefSeq" id="WP_317979552.1">
    <property type="nucleotide sequence ID" value="NZ_BTCL01000004.1"/>
</dbReference>
<keyword evidence="1" id="KW-0732">Signal</keyword>
<gene>
    <name evidence="2" type="ORF">PghCCS26_17160</name>
</gene>
<proteinExistence type="predicted"/>
<sequence length="145" mass="16407">MRKLMVLLLVVSSMMLSACTWFESANQTVQYADSAQEHIHRLTDFAEQAPQMIQDAATNPETKRQLEERLVALKEDIEQFNLMDAPAMAKDLHQQIIEKNQVLLQEINDALVNGHLALDQLQNSPILQTITDITGLLNRIENLGL</sequence>
<evidence type="ECO:0000313" key="3">
    <source>
        <dbReference type="Proteomes" id="UP001285921"/>
    </source>
</evidence>
<organism evidence="2 3">
    <name type="scientific">Paenibacillus glycanilyticus</name>
    <dbReference type="NCBI Taxonomy" id="126569"/>
    <lineage>
        <taxon>Bacteria</taxon>
        <taxon>Bacillati</taxon>
        <taxon>Bacillota</taxon>
        <taxon>Bacilli</taxon>
        <taxon>Bacillales</taxon>
        <taxon>Paenibacillaceae</taxon>
        <taxon>Paenibacillus</taxon>
    </lineage>
</organism>
<protein>
    <recommendedName>
        <fullName evidence="4">Lipoprotein</fullName>
    </recommendedName>
</protein>
<dbReference type="PROSITE" id="PS51257">
    <property type="entry name" value="PROKAR_LIPOPROTEIN"/>
    <property type="match status" value="1"/>
</dbReference>
<feature type="signal peptide" evidence="1">
    <location>
        <begin position="1"/>
        <end position="18"/>
    </location>
</feature>
<feature type="chain" id="PRO_5046496053" description="Lipoprotein" evidence="1">
    <location>
        <begin position="19"/>
        <end position="145"/>
    </location>
</feature>
<comment type="caution">
    <text evidence="2">The sequence shown here is derived from an EMBL/GenBank/DDBJ whole genome shotgun (WGS) entry which is preliminary data.</text>
</comment>
<dbReference type="Pfam" id="PF19903">
    <property type="entry name" value="DUF6376"/>
    <property type="match status" value="1"/>
</dbReference>
<evidence type="ECO:0000313" key="2">
    <source>
        <dbReference type="EMBL" id="GMK44588.1"/>
    </source>
</evidence>
<dbReference type="InterPro" id="IPR045956">
    <property type="entry name" value="DUF6376"/>
</dbReference>
<evidence type="ECO:0000256" key="1">
    <source>
        <dbReference type="SAM" id="SignalP"/>
    </source>
</evidence>
<accession>A0ABQ6NJ60</accession>